<dbReference type="EMBL" id="JAVDQG010000001">
    <property type="protein sequence ID" value="MDR6224013.1"/>
    <property type="molecule type" value="Genomic_DNA"/>
</dbReference>
<evidence type="ECO:0000256" key="2">
    <source>
        <dbReference type="SAM" id="Phobius"/>
    </source>
</evidence>
<keyword evidence="2" id="KW-0812">Transmembrane</keyword>
<gene>
    <name evidence="3" type="ORF">JOE21_000001</name>
</gene>
<feature type="region of interest" description="Disordered" evidence="1">
    <location>
        <begin position="99"/>
        <end position="131"/>
    </location>
</feature>
<reference evidence="3 4" key="1">
    <citation type="submission" date="2023-07" db="EMBL/GenBank/DDBJ databases">
        <title>Genomic Encyclopedia of Type Strains, Phase IV (KMG-IV): sequencing the most valuable type-strain genomes for metagenomic binning, comparative biology and taxonomic classification.</title>
        <authorList>
            <person name="Goeker M."/>
        </authorList>
    </citation>
    <scope>NUCLEOTIDE SEQUENCE [LARGE SCALE GENOMIC DNA]</scope>
    <source>
        <strain evidence="3 4">DSM 45903</strain>
    </source>
</reference>
<keyword evidence="4" id="KW-1185">Reference proteome</keyword>
<organism evidence="3 4">
    <name type="scientific">Desmospora profundinema</name>
    <dbReference type="NCBI Taxonomy" id="1571184"/>
    <lineage>
        <taxon>Bacteria</taxon>
        <taxon>Bacillati</taxon>
        <taxon>Bacillota</taxon>
        <taxon>Bacilli</taxon>
        <taxon>Bacillales</taxon>
        <taxon>Thermoactinomycetaceae</taxon>
        <taxon>Desmospora</taxon>
    </lineage>
</organism>
<evidence type="ECO:0000313" key="4">
    <source>
        <dbReference type="Proteomes" id="UP001185012"/>
    </source>
</evidence>
<accession>A0ABU1IHZ3</accession>
<comment type="caution">
    <text evidence="3">The sequence shown here is derived from an EMBL/GenBank/DDBJ whole genome shotgun (WGS) entry which is preliminary data.</text>
</comment>
<keyword evidence="2" id="KW-1133">Transmembrane helix</keyword>
<dbReference type="Proteomes" id="UP001185012">
    <property type="component" value="Unassembled WGS sequence"/>
</dbReference>
<proteinExistence type="predicted"/>
<name>A0ABU1IHZ3_9BACL</name>
<keyword evidence="2" id="KW-0472">Membrane</keyword>
<evidence type="ECO:0000256" key="1">
    <source>
        <dbReference type="SAM" id="MobiDB-lite"/>
    </source>
</evidence>
<sequence>MTSTWMGRWFPWLGSGGAAGVGETATFDFLREGKVNWTNVLIAGALGGLLGFGGGMITDHGHKLKALIPQLENRVVVAADGPVGRFIYNHFDDAAEGYRKAQGGGETSTRTRDGAKVTSADGYASRVSNRI</sequence>
<protein>
    <submittedName>
        <fullName evidence="3">Uncharacterized protein</fullName>
    </submittedName>
</protein>
<evidence type="ECO:0000313" key="3">
    <source>
        <dbReference type="EMBL" id="MDR6224013.1"/>
    </source>
</evidence>
<feature type="transmembrane region" description="Helical" evidence="2">
    <location>
        <begin position="37"/>
        <end position="57"/>
    </location>
</feature>